<dbReference type="InterPro" id="IPR038519">
    <property type="entry name" value="MCP_C_sf"/>
</dbReference>
<organism evidence="6">
    <name type="scientific">Bathycoccus sp. RCC716 virus 1</name>
    <dbReference type="NCBI Taxonomy" id="2530038"/>
    <lineage>
        <taxon>Viruses</taxon>
        <taxon>Varidnaviria</taxon>
        <taxon>Bamfordvirae</taxon>
        <taxon>Nucleocytoviricota</taxon>
        <taxon>Megaviricetes</taxon>
        <taxon>Algavirales</taxon>
        <taxon>Phycodnaviridae</taxon>
        <taxon>Prasinovirus</taxon>
    </lineage>
</organism>
<dbReference type="Gene3D" id="2.70.9.20">
    <property type="entry name" value="Major capsid protein Vp54"/>
    <property type="match status" value="1"/>
</dbReference>
<evidence type="ECO:0000256" key="1">
    <source>
        <dbReference type="ARBA" id="ARBA00004328"/>
    </source>
</evidence>
<evidence type="ECO:0000256" key="3">
    <source>
        <dbReference type="ARBA" id="ARBA00022844"/>
    </source>
</evidence>
<evidence type="ECO:0000259" key="4">
    <source>
        <dbReference type="Pfam" id="PF04451"/>
    </source>
</evidence>
<name>A0A7S6NXS4_9PHYC</name>
<evidence type="ECO:0008006" key="7">
    <source>
        <dbReference type="Google" id="ProtNLM"/>
    </source>
</evidence>
<evidence type="ECO:0000313" key="6">
    <source>
        <dbReference type="EMBL" id="QOR60127.1"/>
    </source>
</evidence>
<dbReference type="EMBL" id="MK522034">
    <property type="protein sequence ID" value="QOR60127.1"/>
    <property type="molecule type" value="Genomic_DNA"/>
</dbReference>
<evidence type="ECO:0000256" key="2">
    <source>
        <dbReference type="ARBA" id="ARBA00022561"/>
    </source>
</evidence>
<protein>
    <recommendedName>
        <fullName evidence="7">Major capsid protein</fullName>
    </recommendedName>
</protein>
<dbReference type="SUPFAM" id="SSF49749">
    <property type="entry name" value="Group II dsDNA viruses VP"/>
    <property type="match status" value="2"/>
</dbReference>
<comment type="subcellular location">
    <subcellularLocation>
        <location evidence="1">Virion</location>
    </subcellularLocation>
</comment>
<dbReference type="Pfam" id="PF04451">
    <property type="entry name" value="Capsid_NCLDV"/>
    <property type="match status" value="1"/>
</dbReference>
<dbReference type="Pfam" id="PF16903">
    <property type="entry name" value="Capsid_N"/>
    <property type="match status" value="1"/>
</dbReference>
<dbReference type="InterPro" id="IPR016112">
    <property type="entry name" value="VP_dsDNA_II"/>
</dbReference>
<keyword evidence="2" id="KW-0167">Capsid protein</keyword>
<feature type="domain" description="Major capsid protein N-terminal" evidence="5">
    <location>
        <begin position="24"/>
        <end position="211"/>
    </location>
</feature>
<dbReference type="GO" id="GO:0005198">
    <property type="term" value="F:structural molecule activity"/>
    <property type="evidence" value="ECO:0007669"/>
    <property type="project" value="InterPro"/>
</dbReference>
<dbReference type="GO" id="GO:0019028">
    <property type="term" value="C:viral capsid"/>
    <property type="evidence" value="ECO:0007669"/>
    <property type="project" value="UniProtKB-KW"/>
</dbReference>
<feature type="domain" description="Major capsid protein C-terminal" evidence="4">
    <location>
        <begin position="247"/>
        <end position="429"/>
    </location>
</feature>
<evidence type="ECO:0000259" key="5">
    <source>
        <dbReference type="Pfam" id="PF16903"/>
    </source>
</evidence>
<keyword evidence="3" id="KW-0946">Virion</keyword>
<dbReference type="InterPro" id="IPR031654">
    <property type="entry name" value="Capsid_N"/>
</dbReference>
<proteinExistence type="predicted"/>
<reference evidence="6" key="1">
    <citation type="submission" date="2019-02" db="EMBL/GenBank/DDBJ databases">
        <authorList>
            <person name="Bachy C."/>
            <person name="Yung C.-M."/>
            <person name="Roux S."/>
            <person name="Sullivan M.B."/>
            <person name="Worden A.Z."/>
        </authorList>
    </citation>
    <scope>NUCLEOTIDE SEQUENCE</scope>
    <source>
        <strain evidence="6">BII-V1</strain>
    </source>
</reference>
<dbReference type="Gene3D" id="2.70.9.10">
    <property type="entry name" value="Adenovirus Type 2 Hexon, domain 4"/>
    <property type="match status" value="1"/>
</dbReference>
<accession>A0A7S6NXS4</accession>
<sequence>MAGRVQLQTSGPQDAFFTDDPEYTYFIKNFQKHTNFAPFFVDLDVEGEVEFGNTIKCTIPQNQGDLLKTVSMKVELSAIDQSLTSGYDGFGYVESIGHAMIEYAELLIGGQVVQRIPSDFLAIYSDNYVTQTKQHNLDKLIGKPPLELSGTPVSNNDILGYLGFATSNQKYFVDIPFYFYNNTELAVPLCAITGQEIEIVIKLRDVKDCIYGKHTADEESYYTGLSPTGLIKSLKITTEMASLDEEEKQMLLSKRIDYIITQVQESKAIIPVNTTSVFKHKLEFKNPIKELFFVIQRIRKIVNGFFVSSFNYDSPNQIVNNIYTNYENLDNLELILDDSAVLNKQTGNVINLRAVQSGIHHSRTQLFRRYYSYSFALEPERWYPTGQLNFSLIKEQILKLTLHPDTVADRELRVLGLSYNILRVENGIAKTLFNL</sequence>
<dbReference type="InterPro" id="IPR007542">
    <property type="entry name" value="MCP_C"/>
</dbReference>